<organism evidence="3 4">
    <name type="scientific">Chrysochromulina tobinii</name>
    <dbReference type="NCBI Taxonomy" id="1460289"/>
    <lineage>
        <taxon>Eukaryota</taxon>
        <taxon>Haptista</taxon>
        <taxon>Haptophyta</taxon>
        <taxon>Prymnesiophyceae</taxon>
        <taxon>Prymnesiales</taxon>
        <taxon>Chrysochromulinaceae</taxon>
        <taxon>Chrysochromulina</taxon>
    </lineage>
</organism>
<comment type="caution">
    <text evidence="3">The sequence shown here is derived from an EMBL/GenBank/DDBJ whole genome shotgun (WGS) entry which is preliminary data.</text>
</comment>
<keyword evidence="4" id="KW-1185">Reference proteome</keyword>
<keyword evidence="1" id="KW-0175">Coiled coil</keyword>
<feature type="compositionally biased region" description="Polar residues" evidence="2">
    <location>
        <begin position="1"/>
        <end position="14"/>
    </location>
</feature>
<accession>A0A0M0J4M8</accession>
<protein>
    <submittedName>
        <fullName evidence="3">Uncharacterized protein</fullName>
    </submittedName>
</protein>
<reference evidence="4" key="1">
    <citation type="journal article" date="2015" name="PLoS Genet.">
        <title>Genome Sequence and Transcriptome Analyses of Chrysochromulina tobin: Metabolic Tools for Enhanced Algal Fitness in the Prominent Order Prymnesiales (Haptophyceae).</title>
        <authorList>
            <person name="Hovde B.T."/>
            <person name="Deodato C.R."/>
            <person name="Hunsperger H.M."/>
            <person name="Ryken S.A."/>
            <person name="Yost W."/>
            <person name="Jha R.K."/>
            <person name="Patterson J."/>
            <person name="Monnat R.J. Jr."/>
            <person name="Barlow S.B."/>
            <person name="Starkenburg S.R."/>
            <person name="Cattolico R.A."/>
        </authorList>
    </citation>
    <scope>NUCLEOTIDE SEQUENCE</scope>
    <source>
        <strain evidence="4">CCMP291</strain>
    </source>
</reference>
<evidence type="ECO:0000313" key="4">
    <source>
        <dbReference type="Proteomes" id="UP000037460"/>
    </source>
</evidence>
<gene>
    <name evidence="3" type="ORF">Ctob_002988</name>
</gene>
<dbReference type="Proteomes" id="UP000037460">
    <property type="component" value="Unassembled WGS sequence"/>
</dbReference>
<sequence>MMSRTGTGRPQAATSLLPPKAASGEFEMLWSAWCNQARDPSRPSSEADGISDMLSALPKLPPPPPPLAESDVRSVIAAQQKIIQELEQQLRRGGVADSSESLGDLRRQNAAITARCIALEQQLADAQTRCRCVEDLNAKWREQYSILKKREEESWERLQRSLKRVDRADQAEQSHQKLTSALKQRSAEVVKQGQRIAELEAMVEHLRTALAVAMGTLTPEALEVRWQHSAEDAL</sequence>
<evidence type="ECO:0000256" key="2">
    <source>
        <dbReference type="SAM" id="MobiDB-lite"/>
    </source>
</evidence>
<name>A0A0M0J4M8_9EUKA</name>
<feature type="region of interest" description="Disordered" evidence="2">
    <location>
        <begin position="1"/>
        <end position="20"/>
    </location>
</feature>
<feature type="coiled-coil region" evidence="1">
    <location>
        <begin position="102"/>
        <end position="129"/>
    </location>
</feature>
<evidence type="ECO:0000256" key="1">
    <source>
        <dbReference type="SAM" id="Coils"/>
    </source>
</evidence>
<dbReference type="AlphaFoldDB" id="A0A0M0J4M8"/>
<dbReference type="EMBL" id="JWZX01003363">
    <property type="protein sequence ID" value="KOO21435.1"/>
    <property type="molecule type" value="Genomic_DNA"/>
</dbReference>
<evidence type="ECO:0000313" key="3">
    <source>
        <dbReference type="EMBL" id="KOO21435.1"/>
    </source>
</evidence>
<proteinExistence type="predicted"/>
<feature type="region of interest" description="Disordered" evidence="2">
    <location>
        <begin position="37"/>
        <end position="69"/>
    </location>
</feature>